<reference evidence="3" key="1">
    <citation type="journal article" date="2018" name="Genome Biol.">
        <title>SKESA: strategic k-mer extension for scrupulous assemblies.</title>
        <authorList>
            <person name="Souvorov A."/>
            <person name="Agarwala R."/>
            <person name="Lipman D.J."/>
        </authorList>
    </citation>
    <scope>NUCLEOTIDE SEQUENCE</scope>
    <source>
        <strain evidence="3">CAV1698</strain>
    </source>
</reference>
<organism evidence="3 4">
    <name type="scientific">Citrobacter amalonaticus</name>
    <dbReference type="NCBI Taxonomy" id="35703"/>
    <lineage>
        <taxon>Bacteria</taxon>
        <taxon>Pseudomonadati</taxon>
        <taxon>Pseudomonadota</taxon>
        <taxon>Gammaproteobacteria</taxon>
        <taxon>Enterobacterales</taxon>
        <taxon>Enterobacteriaceae</taxon>
        <taxon>Citrobacter</taxon>
    </lineage>
</organism>
<accession>A0A9C7V3F8</accession>
<dbReference type="Proteomes" id="UP000862426">
    <property type="component" value="Unassembled WGS sequence"/>
</dbReference>
<dbReference type="EMBL" id="DACYAJ020000012">
    <property type="protein sequence ID" value="HCD1255680.1"/>
    <property type="molecule type" value="Genomic_DNA"/>
</dbReference>
<sequence>MKTFLLLPLILLLCSCSTPSQESAKDVKQFYLAWIAAFIDEPDKPHDTSKLMQRYVAKEVIDRLTLIDSFYEQEIIDSDYFMYVQDYAPEWIPQLQVGQARPFLGGEKVDVQLGGPDDQPPIRLEVYTRREGKRWKIYRVRDVGNHFEHPIYSAGAIAQARAWSAEIAPQYEPLKK</sequence>
<name>A0A9C7V3F8_CITAM</name>
<protein>
    <submittedName>
        <fullName evidence="3">YbjP/YqhG family protein</fullName>
    </submittedName>
</protein>
<dbReference type="Pfam" id="PF12883">
    <property type="entry name" value="DUF3828"/>
    <property type="match status" value="1"/>
</dbReference>
<comment type="caution">
    <text evidence="3">The sequence shown here is derived from an EMBL/GenBank/DDBJ whole genome shotgun (WGS) entry which is preliminary data.</text>
</comment>
<evidence type="ECO:0000259" key="2">
    <source>
        <dbReference type="Pfam" id="PF12883"/>
    </source>
</evidence>
<dbReference type="InterPro" id="IPR024289">
    <property type="entry name" value="DUF3828"/>
</dbReference>
<feature type="signal peptide" evidence="1">
    <location>
        <begin position="1"/>
        <end position="24"/>
    </location>
</feature>
<dbReference type="PROSITE" id="PS51257">
    <property type="entry name" value="PROKAR_LIPOPROTEIN"/>
    <property type="match status" value="1"/>
</dbReference>
<keyword evidence="1" id="KW-0732">Signal</keyword>
<dbReference type="AlphaFoldDB" id="A0A9C7V3F8"/>
<reference evidence="3" key="2">
    <citation type="submission" date="2022-05" db="EMBL/GenBank/DDBJ databases">
        <authorList>
            <consortium name="NCBI Pathogen Detection Project"/>
        </authorList>
    </citation>
    <scope>NUCLEOTIDE SEQUENCE</scope>
    <source>
        <strain evidence="3">CAV1698</strain>
    </source>
</reference>
<feature type="chain" id="PRO_5039050786" evidence="1">
    <location>
        <begin position="25"/>
        <end position="176"/>
    </location>
</feature>
<proteinExistence type="predicted"/>
<evidence type="ECO:0000313" key="3">
    <source>
        <dbReference type="EMBL" id="HCD1255680.1"/>
    </source>
</evidence>
<dbReference type="Gene3D" id="3.10.450.50">
    <property type="match status" value="1"/>
</dbReference>
<evidence type="ECO:0000313" key="4">
    <source>
        <dbReference type="Proteomes" id="UP000862426"/>
    </source>
</evidence>
<feature type="domain" description="DUF3828" evidence="2">
    <location>
        <begin position="23"/>
        <end position="143"/>
    </location>
</feature>
<gene>
    <name evidence="3" type="ORF">JD854_RS11500</name>
</gene>
<evidence type="ECO:0000256" key="1">
    <source>
        <dbReference type="SAM" id="SignalP"/>
    </source>
</evidence>